<evidence type="ECO:0000313" key="2">
    <source>
        <dbReference type="EMBL" id="MCD9644423.1"/>
    </source>
</evidence>
<reference evidence="2 3" key="1">
    <citation type="journal article" date="2021" name="BMC Genomics">
        <title>Datura genome reveals duplications of psychoactive alkaloid biosynthetic genes and high mutation rate following tissue culture.</title>
        <authorList>
            <person name="Rajewski A."/>
            <person name="Carter-House D."/>
            <person name="Stajich J."/>
            <person name="Litt A."/>
        </authorList>
    </citation>
    <scope>NUCLEOTIDE SEQUENCE [LARGE SCALE GENOMIC DNA]</scope>
    <source>
        <strain evidence="2">AR-01</strain>
    </source>
</reference>
<dbReference type="EMBL" id="JACEIK010004148">
    <property type="protein sequence ID" value="MCD9644423.1"/>
    <property type="molecule type" value="Genomic_DNA"/>
</dbReference>
<keyword evidence="3" id="KW-1185">Reference proteome</keyword>
<feature type="region of interest" description="Disordered" evidence="1">
    <location>
        <begin position="195"/>
        <end position="218"/>
    </location>
</feature>
<evidence type="ECO:0000313" key="3">
    <source>
        <dbReference type="Proteomes" id="UP000823775"/>
    </source>
</evidence>
<accession>A0ABS8VE13</accession>
<sequence length="248" mass="27822">MPYMLSVWEDRQAAALNHRKRSARLLVVSTRPQEGEETSPAGVHVSPSRTKMGNSDSLIVGRRINNYQIYLLYLAISPCFNTRYWAGVPTPVWGATLLARRKLEPCCTQKCLGSASPAVQVLVGTPGAGPFLPRRGVKTGYREQFVSQVNQNPFKVESFYGCLCTTYHRQEAARHDMMKTDTANREALNRMPHSLRTSPIRGDMQASSHSTAVPTPMWIHSGRHYPDSLVPTPSDQEIRSAKELCWHK</sequence>
<name>A0ABS8VE13_DATST</name>
<comment type="caution">
    <text evidence="2">The sequence shown here is derived from an EMBL/GenBank/DDBJ whole genome shotgun (WGS) entry which is preliminary data.</text>
</comment>
<feature type="region of interest" description="Disordered" evidence="1">
    <location>
        <begin position="30"/>
        <end position="50"/>
    </location>
</feature>
<gene>
    <name evidence="2" type="ORF">HAX54_032632</name>
</gene>
<proteinExistence type="predicted"/>
<protein>
    <submittedName>
        <fullName evidence="2">Uncharacterized protein</fullName>
    </submittedName>
</protein>
<dbReference type="Proteomes" id="UP000823775">
    <property type="component" value="Unassembled WGS sequence"/>
</dbReference>
<organism evidence="2 3">
    <name type="scientific">Datura stramonium</name>
    <name type="common">Jimsonweed</name>
    <name type="synonym">Common thornapple</name>
    <dbReference type="NCBI Taxonomy" id="4076"/>
    <lineage>
        <taxon>Eukaryota</taxon>
        <taxon>Viridiplantae</taxon>
        <taxon>Streptophyta</taxon>
        <taxon>Embryophyta</taxon>
        <taxon>Tracheophyta</taxon>
        <taxon>Spermatophyta</taxon>
        <taxon>Magnoliopsida</taxon>
        <taxon>eudicotyledons</taxon>
        <taxon>Gunneridae</taxon>
        <taxon>Pentapetalae</taxon>
        <taxon>asterids</taxon>
        <taxon>lamiids</taxon>
        <taxon>Solanales</taxon>
        <taxon>Solanaceae</taxon>
        <taxon>Solanoideae</taxon>
        <taxon>Datureae</taxon>
        <taxon>Datura</taxon>
    </lineage>
</organism>
<evidence type="ECO:0000256" key="1">
    <source>
        <dbReference type="SAM" id="MobiDB-lite"/>
    </source>
</evidence>